<dbReference type="InterPro" id="IPR036185">
    <property type="entry name" value="DNA_heli_DnaB-like_N_sf"/>
</dbReference>
<dbReference type="InterPro" id="IPR007692">
    <property type="entry name" value="DNA_helicase_DnaB"/>
</dbReference>
<dbReference type="InterPro" id="IPR007693">
    <property type="entry name" value="DNA_helicase_DnaB-like_N"/>
</dbReference>
<dbReference type="GO" id="GO:0005524">
    <property type="term" value="F:ATP binding"/>
    <property type="evidence" value="ECO:0007669"/>
    <property type="project" value="UniProtKB-UniRule"/>
</dbReference>
<dbReference type="Gene3D" id="3.40.50.300">
    <property type="entry name" value="P-loop containing nucleotide triphosphate hydrolases"/>
    <property type="match status" value="1"/>
</dbReference>
<evidence type="ECO:0000256" key="6">
    <source>
        <dbReference type="ARBA" id="ARBA00022806"/>
    </source>
</evidence>
<gene>
    <name evidence="14" type="primary">dnaB1</name>
    <name evidence="14" type="ordered locus">ATP_00176</name>
</gene>
<sequence>MQNVIIKKTLPFHFEAEQAILGIIFLYPQKMHFIYDVLYVEDFFEIKHRNIFKVMKDLFKEKKDIDYISVHSLLKDKNISKDKEEDIDYLIDLVNLISDIKNLETYIELIKEAALKRELIEVSASINAKGYSDKINAQDYLDLAETEIFKFSQKRKTNFFIEIGTLLKSIQEKTINNRNSDKQVIGLRTGFNSLDKITLGFKPEEFIVLASRPAMGKSAFVMNLALNMSRVNITPPVIAIFSLEMSNEQIGTRMLSFKTKIYHKKIILSKGLSEHELNMIQKTCDEISEYNIFFDDSSSLNISTIRSQCRRLKYENKLDFVIIDYLQLIHDSDQKNNRQTEISNISRNLKQMARELKIPVFALSQLSRDVEKREDKKPILSDLRDSGSIEQDADVVMFLYRDDYYVKDKNQFGKNDVVKVDLIISKNRHGIIGIKKFDFNLTNLSFIEEI</sequence>
<dbReference type="GO" id="GO:1990077">
    <property type="term" value="C:primosome complex"/>
    <property type="evidence" value="ECO:0007669"/>
    <property type="project" value="UniProtKB-UniRule"/>
</dbReference>
<keyword evidence="6 12" id="KW-0347">Helicase</keyword>
<comment type="catalytic activity">
    <reaction evidence="10 12">
        <text>ATP + H2O = ADP + phosphate + H(+)</text>
        <dbReference type="Rhea" id="RHEA:13065"/>
        <dbReference type="ChEBI" id="CHEBI:15377"/>
        <dbReference type="ChEBI" id="CHEBI:15378"/>
        <dbReference type="ChEBI" id="CHEBI:30616"/>
        <dbReference type="ChEBI" id="CHEBI:43474"/>
        <dbReference type="ChEBI" id="CHEBI:456216"/>
        <dbReference type="EC" id="5.6.2.3"/>
    </reaction>
</comment>
<dbReference type="HOGENOM" id="CLU_005373_0_1_14"/>
<dbReference type="SUPFAM" id="SSF48024">
    <property type="entry name" value="N-terminal domain of DnaB helicase"/>
    <property type="match status" value="1"/>
</dbReference>
<keyword evidence="4 12" id="KW-0547">Nucleotide-binding</keyword>
<evidence type="ECO:0000313" key="15">
    <source>
        <dbReference type="Proteomes" id="UP000002020"/>
    </source>
</evidence>
<evidence type="ECO:0000256" key="2">
    <source>
        <dbReference type="ARBA" id="ARBA00022515"/>
    </source>
</evidence>
<evidence type="ECO:0000313" key="14">
    <source>
        <dbReference type="EMBL" id="CAP18363.1"/>
    </source>
</evidence>
<dbReference type="Proteomes" id="UP000002020">
    <property type="component" value="Chromosome"/>
</dbReference>
<feature type="domain" description="SF4 helicase" evidence="13">
    <location>
        <begin position="180"/>
        <end position="450"/>
    </location>
</feature>
<evidence type="ECO:0000256" key="10">
    <source>
        <dbReference type="ARBA" id="ARBA00048954"/>
    </source>
</evidence>
<comment type="function">
    <text evidence="12">The main replicative DNA helicase, it participates in initiation and elongation during chromosome replication. Travels ahead of the DNA replisome, separating dsDNA into templates for DNA synthesis. A processive ATP-dependent 5'-3' DNA helicase it has DNA-dependent ATPase activity.</text>
</comment>
<dbReference type="PANTHER" id="PTHR30153">
    <property type="entry name" value="REPLICATIVE DNA HELICASE DNAB"/>
    <property type="match status" value="1"/>
</dbReference>
<keyword evidence="3 12" id="KW-0235">DNA replication</keyword>
<evidence type="ECO:0000256" key="4">
    <source>
        <dbReference type="ARBA" id="ARBA00022741"/>
    </source>
</evidence>
<dbReference type="GO" id="GO:0005829">
    <property type="term" value="C:cytosol"/>
    <property type="evidence" value="ECO:0007669"/>
    <property type="project" value="TreeGrafter"/>
</dbReference>
<dbReference type="GO" id="GO:0016887">
    <property type="term" value="F:ATP hydrolysis activity"/>
    <property type="evidence" value="ECO:0007669"/>
    <property type="project" value="RHEA"/>
</dbReference>
<dbReference type="STRING" id="37692.ATP_00176"/>
<evidence type="ECO:0000256" key="11">
    <source>
        <dbReference type="NCBIfam" id="TIGR00665"/>
    </source>
</evidence>
<evidence type="ECO:0000256" key="1">
    <source>
        <dbReference type="ARBA" id="ARBA00008428"/>
    </source>
</evidence>
<dbReference type="SUPFAM" id="SSF52540">
    <property type="entry name" value="P-loop containing nucleoside triphosphate hydrolases"/>
    <property type="match status" value="1"/>
</dbReference>
<protein>
    <recommendedName>
        <fullName evidence="11 12">Replicative DNA helicase</fullName>
        <ecNumber evidence="11 12">5.6.2.3</ecNumber>
    </recommendedName>
</protein>
<dbReference type="EMBL" id="CU469464">
    <property type="protein sequence ID" value="CAP18363.1"/>
    <property type="molecule type" value="Genomic_DNA"/>
</dbReference>
<dbReference type="Gene3D" id="1.10.860.10">
    <property type="entry name" value="DNAb Helicase, Chain A"/>
    <property type="match status" value="1"/>
</dbReference>
<dbReference type="InterPro" id="IPR016136">
    <property type="entry name" value="DNA_helicase_N/primase_C"/>
</dbReference>
<reference evidence="14 15" key="1">
    <citation type="journal article" date="2008" name="BMC Genomics">
        <title>The linear chromosome of the plant-pathogenic mycoplasma 'Candidatus Phytoplasma mali'.</title>
        <authorList>
            <person name="Kube M."/>
            <person name="Schneider B."/>
            <person name="Kuhl H."/>
            <person name="Dandekar T."/>
            <person name="Heitmann K."/>
            <person name="Migdoll A.M."/>
            <person name="Reinhardt R."/>
            <person name="Seemueller E."/>
        </authorList>
    </citation>
    <scope>NUCLEOTIDE SEQUENCE [LARGE SCALE GENOMIC DNA]</scope>
    <source>
        <strain evidence="14 15">AT</strain>
    </source>
</reference>
<keyword evidence="7 12" id="KW-0067">ATP-binding</keyword>
<dbReference type="GO" id="GO:0043139">
    <property type="term" value="F:5'-3' DNA helicase activity"/>
    <property type="evidence" value="ECO:0007669"/>
    <property type="project" value="UniProtKB-EC"/>
</dbReference>
<keyword evidence="15" id="KW-1185">Reference proteome</keyword>
<name>B3R0J9_PHYMT</name>
<evidence type="ECO:0000256" key="3">
    <source>
        <dbReference type="ARBA" id="ARBA00022705"/>
    </source>
</evidence>
<accession>B3R0J9</accession>
<dbReference type="InterPro" id="IPR027417">
    <property type="entry name" value="P-loop_NTPase"/>
</dbReference>
<evidence type="ECO:0000256" key="9">
    <source>
        <dbReference type="ARBA" id="ARBA00023235"/>
    </source>
</evidence>
<dbReference type="Pfam" id="PF03796">
    <property type="entry name" value="DnaB_C"/>
    <property type="match status" value="1"/>
</dbReference>
<evidence type="ECO:0000256" key="8">
    <source>
        <dbReference type="ARBA" id="ARBA00023125"/>
    </source>
</evidence>
<evidence type="ECO:0000259" key="13">
    <source>
        <dbReference type="PROSITE" id="PS51199"/>
    </source>
</evidence>
<dbReference type="AlphaFoldDB" id="B3R0J9"/>
<dbReference type="eggNOG" id="COG0305">
    <property type="taxonomic scope" value="Bacteria"/>
</dbReference>
<proteinExistence type="inferred from homology"/>
<organism evidence="15">
    <name type="scientific">Phytoplasma mali (strain AT)</name>
    <dbReference type="NCBI Taxonomy" id="482235"/>
    <lineage>
        <taxon>Bacteria</taxon>
        <taxon>Bacillati</taxon>
        <taxon>Mycoplasmatota</taxon>
        <taxon>Mollicutes</taxon>
        <taxon>Acholeplasmatales</taxon>
        <taxon>Acholeplasmataceae</taxon>
        <taxon>Candidatus Phytoplasma</taxon>
        <taxon>16SrX (Apple proliferation group)</taxon>
    </lineage>
</organism>
<dbReference type="Pfam" id="PF00772">
    <property type="entry name" value="DnaB"/>
    <property type="match status" value="1"/>
</dbReference>
<comment type="similarity">
    <text evidence="1 12">Belongs to the helicase family. DnaB subfamily.</text>
</comment>
<keyword evidence="8 12" id="KW-0238">DNA-binding</keyword>
<evidence type="ECO:0000256" key="5">
    <source>
        <dbReference type="ARBA" id="ARBA00022801"/>
    </source>
</evidence>
<evidence type="ECO:0000256" key="12">
    <source>
        <dbReference type="RuleBase" id="RU362085"/>
    </source>
</evidence>
<dbReference type="PROSITE" id="PS51199">
    <property type="entry name" value="SF4_HELICASE"/>
    <property type="match status" value="1"/>
</dbReference>
<dbReference type="PANTHER" id="PTHR30153:SF2">
    <property type="entry name" value="REPLICATIVE DNA HELICASE"/>
    <property type="match status" value="1"/>
</dbReference>
<dbReference type="GO" id="GO:0003677">
    <property type="term" value="F:DNA binding"/>
    <property type="evidence" value="ECO:0007669"/>
    <property type="project" value="UniProtKB-UniRule"/>
</dbReference>
<keyword evidence="2 12" id="KW-0639">Primosome</keyword>
<dbReference type="CDD" id="cd00984">
    <property type="entry name" value="DnaB_C"/>
    <property type="match status" value="1"/>
</dbReference>
<dbReference type="InterPro" id="IPR007694">
    <property type="entry name" value="DNA_helicase_DnaB-like_C"/>
</dbReference>
<keyword evidence="9" id="KW-0413">Isomerase</keyword>
<dbReference type="GO" id="GO:0006269">
    <property type="term" value="P:DNA replication, synthesis of primer"/>
    <property type="evidence" value="ECO:0007669"/>
    <property type="project" value="UniProtKB-UniRule"/>
</dbReference>
<dbReference type="EC" id="5.6.2.3" evidence="11 12"/>
<dbReference type="KEGG" id="pml:ATP_00176"/>
<keyword evidence="5 12" id="KW-0378">Hydrolase</keyword>
<evidence type="ECO:0000256" key="7">
    <source>
        <dbReference type="ARBA" id="ARBA00022840"/>
    </source>
</evidence>
<dbReference type="NCBIfam" id="TIGR00665">
    <property type="entry name" value="DnaB"/>
    <property type="match status" value="1"/>
</dbReference>